<reference evidence="8" key="4">
    <citation type="journal article" date="2022" name="PLoS Pathog.">
        <title>Chromosome-level genome of Schistosoma haematobium underpins genome-wide explorations of molecular variation.</title>
        <authorList>
            <person name="Stroehlein A.J."/>
            <person name="Korhonen P.K."/>
            <person name="Lee V.V."/>
            <person name="Ralph S.A."/>
            <person name="Mentink-Kane M."/>
            <person name="You H."/>
            <person name="McManus D.P."/>
            <person name="Tchuente L.T."/>
            <person name="Stothard J.R."/>
            <person name="Kaur P."/>
            <person name="Dudchenko O."/>
            <person name="Aiden E.L."/>
            <person name="Yang B."/>
            <person name="Yang H."/>
            <person name="Emery A.M."/>
            <person name="Webster B.L."/>
            <person name="Brindley P.J."/>
            <person name="Rollinson D."/>
            <person name="Chang B.C.H."/>
            <person name="Gasser R.B."/>
            <person name="Young N.D."/>
        </authorList>
    </citation>
    <scope>NUCLEOTIDE SEQUENCE</scope>
</reference>
<reference evidence="8" key="2">
    <citation type="journal article" date="2019" name="Gigascience">
        <title>High-quality Schistosoma haematobium genome achieved by single-molecule and long-range sequencing.</title>
        <authorList>
            <person name="Stroehlein A.J."/>
            <person name="Korhonen P.K."/>
            <person name="Chong T.M."/>
            <person name="Lim Y.L."/>
            <person name="Chan K.G."/>
            <person name="Webster B."/>
            <person name="Rollinson D."/>
            <person name="Brindley P.J."/>
            <person name="Gasser R.B."/>
            <person name="Young N.D."/>
        </authorList>
    </citation>
    <scope>NUCLEOTIDE SEQUENCE</scope>
</reference>
<dbReference type="CDD" id="cd04516">
    <property type="entry name" value="TBP_eukaryotes"/>
    <property type="match status" value="1"/>
</dbReference>
<dbReference type="PRINTS" id="PR00686">
    <property type="entry name" value="TIFACTORIID"/>
</dbReference>
<dbReference type="PROSITE" id="PS00351">
    <property type="entry name" value="TFIID"/>
    <property type="match status" value="1"/>
</dbReference>
<dbReference type="SUPFAM" id="SSF55945">
    <property type="entry name" value="TATA-box binding protein-like"/>
    <property type="match status" value="2"/>
</dbReference>
<keyword evidence="6" id="KW-0804">Transcription</keyword>
<dbReference type="GO" id="GO:0006352">
    <property type="term" value="P:DNA-templated transcription initiation"/>
    <property type="evidence" value="ECO:0007669"/>
    <property type="project" value="InterPro"/>
</dbReference>
<dbReference type="FunFam" id="3.30.310.10:FF:000002">
    <property type="entry name" value="TATA-box-binding protein 2"/>
    <property type="match status" value="1"/>
</dbReference>
<dbReference type="Pfam" id="PF00352">
    <property type="entry name" value="TBP"/>
    <property type="match status" value="2"/>
</dbReference>
<keyword evidence="9" id="KW-1185">Reference proteome</keyword>
<reference evidence="8" key="1">
    <citation type="journal article" date="2012" name="Nat. Genet.">
        <title>Whole-genome sequence of Schistosoma haematobium.</title>
        <authorList>
            <person name="Young N.D."/>
            <person name="Jex A.R."/>
            <person name="Li B."/>
            <person name="Liu S."/>
            <person name="Yang L."/>
            <person name="Xiong Z."/>
            <person name="Li Y."/>
            <person name="Cantacessi C."/>
            <person name="Hall R.S."/>
            <person name="Xu X."/>
            <person name="Chen F."/>
            <person name="Wu X."/>
            <person name="Zerlotini A."/>
            <person name="Oliveira G."/>
            <person name="Hofmann A."/>
            <person name="Zhang G."/>
            <person name="Fang X."/>
            <person name="Kang Y."/>
            <person name="Campbell B.E."/>
            <person name="Loukas A."/>
            <person name="Ranganathan S."/>
            <person name="Rollinson D."/>
            <person name="Rinaldi G."/>
            <person name="Brindley P.J."/>
            <person name="Yang H."/>
            <person name="Wang J."/>
            <person name="Wang J."/>
            <person name="Gasser R.B."/>
        </authorList>
    </citation>
    <scope>NUCLEOTIDE SEQUENCE</scope>
</reference>
<evidence type="ECO:0000256" key="7">
    <source>
        <dbReference type="ARBA" id="ARBA00023242"/>
    </source>
</evidence>
<name>A0A922LUT0_SCHHA</name>
<dbReference type="Gene3D" id="3.30.310.10">
    <property type="entry name" value="TATA-Binding Protein"/>
    <property type="match status" value="2"/>
</dbReference>
<keyword evidence="3" id="KW-0677">Repeat</keyword>
<dbReference type="GeneID" id="24592987"/>
<dbReference type="EMBL" id="AMPZ03000001">
    <property type="protein sequence ID" value="KAH9593998.1"/>
    <property type="molecule type" value="Genomic_DNA"/>
</dbReference>
<evidence type="ECO:0000256" key="1">
    <source>
        <dbReference type="ARBA" id="ARBA00004123"/>
    </source>
</evidence>
<dbReference type="Proteomes" id="UP000471633">
    <property type="component" value="Unassembled WGS sequence"/>
</dbReference>
<feature type="non-terminal residue" evidence="8">
    <location>
        <position position="1"/>
    </location>
</feature>
<evidence type="ECO:0000256" key="5">
    <source>
        <dbReference type="ARBA" id="ARBA00023125"/>
    </source>
</evidence>
<dbReference type="InterPro" id="IPR030491">
    <property type="entry name" value="TBP_CS"/>
</dbReference>
<dbReference type="InterPro" id="IPR012295">
    <property type="entry name" value="TBP_dom_sf"/>
</dbReference>
<sequence>VGLVFVQLTRRIYYNPIMLGGSSNNCTNEITPQRPVGPDSESVDLSCGIKKPVIHNMVSTVDLGCPIELRKLVLHVRSAEYNPRRFPGVVMRLREPRVTCLVFGTGRMVCTGARSESDANLGSRKCARILQRLGFDVKFMNFTIQNMVGLADLRFPIRLEGVQLANEQMTQYEPEIFPALIYRIIKPRLVMLIFVNGKIVMTGAKSREHLYEALNNVYPILYNYRKIN</sequence>
<reference evidence="8" key="3">
    <citation type="submission" date="2021-06" db="EMBL/GenBank/DDBJ databases">
        <title>Chromosome-level genome assembly for S. haematobium.</title>
        <authorList>
            <person name="Stroehlein A.J."/>
        </authorList>
    </citation>
    <scope>NUCLEOTIDE SEQUENCE</scope>
</reference>
<accession>A0A922LUT0</accession>
<keyword evidence="7" id="KW-0539">Nucleus</keyword>
<dbReference type="PANTHER" id="PTHR10126">
    <property type="entry name" value="TATA-BOX BINDING PROTEIN"/>
    <property type="match status" value="1"/>
</dbReference>
<comment type="similarity">
    <text evidence="2">Belongs to the TBP family.</text>
</comment>
<dbReference type="InterPro" id="IPR000814">
    <property type="entry name" value="TBP"/>
</dbReference>
<comment type="caution">
    <text evidence="8">The sequence shown here is derived from an EMBL/GenBank/DDBJ whole genome shotgun (WGS) entry which is preliminary data.</text>
</comment>
<dbReference type="GO" id="GO:0032991">
    <property type="term" value="C:protein-containing complex"/>
    <property type="evidence" value="ECO:0007669"/>
    <property type="project" value="UniProtKB-ARBA"/>
</dbReference>
<evidence type="ECO:0000256" key="3">
    <source>
        <dbReference type="ARBA" id="ARBA00022737"/>
    </source>
</evidence>
<organism evidence="8 9">
    <name type="scientific">Schistosoma haematobium</name>
    <name type="common">Blood fluke</name>
    <dbReference type="NCBI Taxonomy" id="6185"/>
    <lineage>
        <taxon>Eukaryota</taxon>
        <taxon>Metazoa</taxon>
        <taxon>Spiralia</taxon>
        <taxon>Lophotrochozoa</taxon>
        <taxon>Platyhelminthes</taxon>
        <taxon>Trematoda</taxon>
        <taxon>Digenea</taxon>
        <taxon>Strigeidida</taxon>
        <taxon>Schistosomatoidea</taxon>
        <taxon>Schistosomatidae</taxon>
        <taxon>Schistosoma</taxon>
    </lineage>
</organism>
<evidence type="ECO:0000313" key="8">
    <source>
        <dbReference type="EMBL" id="KAH9593998.1"/>
    </source>
</evidence>
<comment type="subcellular location">
    <subcellularLocation>
        <location evidence="1">Nucleus</location>
    </subcellularLocation>
</comment>
<dbReference type="GO" id="GO:0003677">
    <property type="term" value="F:DNA binding"/>
    <property type="evidence" value="ECO:0007669"/>
    <property type="project" value="UniProtKB-KW"/>
</dbReference>
<evidence type="ECO:0000313" key="9">
    <source>
        <dbReference type="Proteomes" id="UP000471633"/>
    </source>
</evidence>
<evidence type="ECO:0000256" key="2">
    <source>
        <dbReference type="ARBA" id="ARBA00005560"/>
    </source>
</evidence>
<keyword evidence="5" id="KW-0238">DNA-binding</keyword>
<evidence type="ECO:0000256" key="4">
    <source>
        <dbReference type="ARBA" id="ARBA00023015"/>
    </source>
</evidence>
<dbReference type="HAMAP" id="MF_00408">
    <property type="entry name" value="TATA_bind_prot_arch"/>
    <property type="match status" value="1"/>
</dbReference>
<dbReference type="FunFam" id="3.30.310.10:FF:000005">
    <property type="entry name" value="TATA box-binding protein-like 1"/>
    <property type="match status" value="1"/>
</dbReference>
<dbReference type="GO" id="GO:0005634">
    <property type="term" value="C:nucleus"/>
    <property type="evidence" value="ECO:0007669"/>
    <property type="project" value="UniProtKB-SubCell"/>
</dbReference>
<dbReference type="InterPro" id="IPR033710">
    <property type="entry name" value="TBP_eukaryotic"/>
</dbReference>
<dbReference type="CTD" id="24592987"/>
<dbReference type="RefSeq" id="XP_051073208.1">
    <property type="nucleotide sequence ID" value="XM_051210837.1"/>
</dbReference>
<proteinExistence type="inferred from homology"/>
<gene>
    <name evidence="8" type="primary">TBP1_1</name>
    <name evidence="8" type="ORF">MS3_00003121</name>
</gene>
<evidence type="ECO:0000256" key="6">
    <source>
        <dbReference type="ARBA" id="ARBA00023163"/>
    </source>
</evidence>
<dbReference type="AlphaFoldDB" id="A0A922LUT0"/>
<protein>
    <submittedName>
        <fullName evidence="8">TATA-binding protein, variant 3</fullName>
    </submittedName>
</protein>
<keyword evidence="4" id="KW-0805">Transcription regulation</keyword>